<accession>A0A225MZA7</accession>
<evidence type="ECO:0000256" key="2">
    <source>
        <dbReference type="SAM" id="SignalP"/>
    </source>
</evidence>
<dbReference type="PANTHER" id="PTHR42928:SF5">
    <property type="entry name" value="BLR1237 PROTEIN"/>
    <property type="match status" value="1"/>
</dbReference>
<comment type="similarity">
    <text evidence="1">Belongs to the UPF0065 (bug) family.</text>
</comment>
<dbReference type="SUPFAM" id="SSF53850">
    <property type="entry name" value="Periplasmic binding protein-like II"/>
    <property type="match status" value="1"/>
</dbReference>
<dbReference type="AlphaFoldDB" id="A0A225MZA7"/>
<evidence type="ECO:0008006" key="5">
    <source>
        <dbReference type="Google" id="ProtNLM"/>
    </source>
</evidence>
<dbReference type="InterPro" id="IPR005064">
    <property type="entry name" value="BUG"/>
</dbReference>
<organism evidence="3 4">
    <name type="scientific">Candidimonas nitroreducens</name>
    <dbReference type="NCBI Taxonomy" id="683354"/>
    <lineage>
        <taxon>Bacteria</taxon>
        <taxon>Pseudomonadati</taxon>
        <taxon>Pseudomonadota</taxon>
        <taxon>Betaproteobacteria</taxon>
        <taxon>Burkholderiales</taxon>
        <taxon>Alcaligenaceae</taxon>
        <taxon>Candidimonas</taxon>
    </lineage>
</organism>
<dbReference type="Proteomes" id="UP000214603">
    <property type="component" value="Unassembled WGS sequence"/>
</dbReference>
<dbReference type="InterPro" id="IPR042100">
    <property type="entry name" value="Bug_dom1"/>
</dbReference>
<evidence type="ECO:0000313" key="4">
    <source>
        <dbReference type="Proteomes" id="UP000214603"/>
    </source>
</evidence>
<protein>
    <recommendedName>
        <fullName evidence="5">LacI family transcriptional regulator</fullName>
    </recommendedName>
</protein>
<evidence type="ECO:0000313" key="3">
    <source>
        <dbReference type="EMBL" id="OWT64019.1"/>
    </source>
</evidence>
<dbReference type="OrthoDB" id="8648833at2"/>
<dbReference type="PANTHER" id="PTHR42928">
    <property type="entry name" value="TRICARBOXYLATE-BINDING PROTEIN"/>
    <property type="match status" value="1"/>
</dbReference>
<dbReference type="Gene3D" id="3.40.190.150">
    <property type="entry name" value="Bordetella uptake gene, domain 1"/>
    <property type="match status" value="1"/>
</dbReference>
<dbReference type="CDD" id="cd13578">
    <property type="entry name" value="PBP2_Bug27"/>
    <property type="match status" value="1"/>
</dbReference>
<keyword evidence="2" id="KW-0732">Signal</keyword>
<gene>
    <name evidence="3" type="ORF">CEY11_06910</name>
</gene>
<feature type="chain" id="PRO_5012623834" description="LacI family transcriptional regulator" evidence="2">
    <location>
        <begin position="31"/>
        <end position="324"/>
    </location>
</feature>
<name>A0A225MZA7_9BURK</name>
<reference evidence="4" key="1">
    <citation type="submission" date="2017-06" db="EMBL/GenBank/DDBJ databases">
        <title>Herbaspirillum phytohormonus sp. nov., isolated from the root nodule of Robinia pseudoacacia in lead-zinc mine.</title>
        <authorList>
            <person name="Fan M."/>
            <person name="Lin Y."/>
        </authorList>
    </citation>
    <scope>NUCLEOTIDE SEQUENCE [LARGE SCALE GENOMIC DNA]</scope>
    <source>
        <strain evidence="4">SC-089</strain>
    </source>
</reference>
<dbReference type="Gene3D" id="3.40.190.10">
    <property type="entry name" value="Periplasmic binding protein-like II"/>
    <property type="match status" value="1"/>
</dbReference>
<sequence>MNWKPRITSLIASALAIGTTLAFTAAPASAAYPDKPIRFIVPFTPAGATDVVARIVAENIAQKTKATFVIENRPGAGGNIGMSTMVHSPADGYTIGMIVTSHAINMSMPEKPNYDVTKDLTAVSMLCKASNVLLVNPKLPVHSVAELIKLGQSGKTALNFGSAGNGTSPHVAGELFKQMTHVKMTHVPYRGAGPAMIDLISGNIQLMFSSIANSVPHIKHGDVRALAVTSTERSPLLPDVPTFAEAGLPGYVVEGWLGIVAPAGIPADALSWLRQHISVALKDPGVIKAIDAQGLQASSLPPEKFQAYIDSEVEKWRRVPKTDN</sequence>
<evidence type="ECO:0000256" key="1">
    <source>
        <dbReference type="ARBA" id="ARBA00006987"/>
    </source>
</evidence>
<feature type="signal peptide" evidence="2">
    <location>
        <begin position="1"/>
        <end position="30"/>
    </location>
</feature>
<comment type="caution">
    <text evidence="3">The sequence shown here is derived from an EMBL/GenBank/DDBJ whole genome shotgun (WGS) entry which is preliminary data.</text>
</comment>
<dbReference type="PIRSF" id="PIRSF017082">
    <property type="entry name" value="YflP"/>
    <property type="match status" value="1"/>
</dbReference>
<proteinExistence type="inferred from homology"/>
<keyword evidence="4" id="KW-1185">Reference proteome</keyword>
<dbReference type="EMBL" id="NJIH01000003">
    <property type="protein sequence ID" value="OWT64019.1"/>
    <property type="molecule type" value="Genomic_DNA"/>
</dbReference>
<dbReference type="Pfam" id="PF03401">
    <property type="entry name" value="TctC"/>
    <property type="match status" value="1"/>
</dbReference>
<dbReference type="RefSeq" id="WP_088602599.1">
    <property type="nucleotide sequence ID" value="NZ_NJIH01000003.1"/>
</dbReference>